<reference evidence="2" key="1">
    <citation type="journal article" date="2019" name="Int. J. Syst. Evol. Microbiol.">
        <title>The Global Catalogue of Microorganisms (GCM) 10K type strain sequencing project: providing services to taxonomists for standard genome sequencing and annotation.</title>
        <authorList>
            <consortium name="The Broad Institute Genomics Platform"/>
            <consortium name="The Broad Institute Genome Sequencing Center for Infectious Disease"/>
            <person name="Wu L."/>
            <person name="Ma J."/>
        </authorList>
    </citation>
    <scope>NUCLEOTIDE SEQUENCE [LARGE SCALE GENOMIC DNA]</scope>
    <source>
        <strain evidence="2">JCM 18542</strain>
    </source>
</reference>
<evidence type="ECO:0000313" key="1">
    <source>
        <dbReference type="EMBL" id="GAA4824105.1"/>
    </source>
</evidence>
<dbReference type="Proteomes" id="UP001500839">
    <property type="component" value="Unassembled WGS sequence"/>
</dbReference>
<dbReference type="RefSeq" id="WP_200174643.1">
    <property type="nucleotide sequence ID" value="NZ_BAABKQ010000001.1"/>
</dbReference>
<gene>
    <name evidence="1" type="ORF">GCM10023353_36310</name>
</gene>
<evidence type="ECO:0000313" key="2">
    <source>
        <dbReference type="Proteomes" id="UP001500839"/>
    </source>
</evidence>
<name>A0ABP9D1Q7_9ACTN</name>
<protein>
    <submittedName>
        <fullName evidence="1">Uncharacterized protein</fullName>
    </submittedName>
</protein>
<proteinExistence type="predicted"/>
<sequence length="68" mass="7522">MARPAQRTAAQFTPARDRLMPEFGLREEIVLLRRTHAIGGGERDHLGGVDAADVLRIDLDGTPLGWQE</sequence>
<comment type="caution">
    <text evidence="1">The sequence shown here is derived from an EMBL/GenBank/DDBJ whole genome shotgun (WGS) entry which is preliminary data.</text>
</comment>
<dbReference type="EMBL" id="BAABKQ010000001">
    <property type="protein sequence ID" value="GAA4824105.1"/>
    <property type="molecule type" value="Genomic_DNA"/>
</dbReference>
<organism evidence="1 2">
    <name type="scientific">Tomitella cavernea</name>
    <dbReference type="NCBI Taxonomy" id="1387982"/>
    <lineage>
        <taxon>Bacteria</taxon>
        <taxon>Bacillati</taxon>
        <taxon>Actinomycetota</taxon>
        <taxon>Actinomycetes</taxon>
        <taxon>Mycobacteriales</taxon>
        <taxon>Tomitella</taxon>
    </lineage>
</organism>
<keyword evidence="2" id="KW-1185">Reference proteome</keyword>
<accession>A0ABP9D1Q7</accession>